<dbReference type="Proteomes" id="UP000887013">
    <property type="component" value="Unassembled WGS sequence"/>
</dbReference>
<name>A0A8X6N241_NEPPI</name>
<organism evidence="1 2">
    <name type="scientific">Nephila pilipes</name>
    <name type="common">Giant wood spider</name>
    <name type="synonym">Nephila maculata</name>
    <dbReference type="NCBI Taxonomy" id="299642"/>
    <lineage>
        <taxon>Eukaryota</taxon>
        <taxon>Metazoa</taxon>
        <taxon>Ecdysozoa</taxon>
        <taxon>Arthropoda</taxon>
        <taxon>Chelicerata</taxon>
        <taxon>Arachnida</taxon>
        <taxon>Araneae</taxon>
        <taxon>Araneomorphae</taxon>
        <taxon>Entelegynae</taxon>
        <taxon>Araneoidea</taxon>
        <taxon>Nephilidae</taxon>
        <taxon>Nephila</taxon>
    </lineage>
</organism>
<dbReference type="AlphaFoldDB" id="A0A8X6N241"/>
<sequence length="100" mass="11372">MEKSKEKPLLRCTSESPIASFTVLVTSGVHDSITHALQCANQIRIRRTDPEHYKEFYRIASSLAWSKGVRQSFDTVVRSGHRRHLVDIKALTLEPLIKAL</sequence>
<dbReference type="EMBL" id="BMAW01053131">
    <property type="protein sequence ID" value="GFS89390.1"/>
    <property type="molecule type" value="Genomic_DNA"/>
</dbReference>
<gene>
    <name evidence="1" type="ORF">NPIL_37191</name>
</gene>
<evidence type="ECO:0000313" key="2">
    <source>
        <dbReference type="Proteomes" id="UP000887013"/>
    </source>
</evidence>
<protein>
    <submittedName>
        <fullName evidence="1">Uncharacterized protein</fullName>
    </submittedName>
</protein>
<accession>A0A8X6N241</accession>
<reference evidence="1" key="1">
    <citation type="submission" date="2020-08" db="EMBL/GenBank/DDBJ databases">
        <title>Multicomponent nature underlies the extraordinary mechanical properties of spider dragline silk.</title>
        <authorList>
            <person name="Kono N."/>
            <person name="Nakamura H."/>
            <person name="Mori M."/>
            <person name="Yoshida Y."/>
            <person name="Ohtoshi R."/>
            <person name="Malay A.D."/>
            <person name="Moran D.A.P."/>
            <person name="Tomita M."/>
            <person name="Numata K."/>
            <person name="Arakawa K."/>
        </authorList>
    </citation>
    <scope>NUCLEOTIDE SEQUENCE</scope>
</reference>
<evidence type="ECO:0000313" key="1">
    <source>
        <dbReference type="EMBL" id="GFS89390.1"/>
    </source>
</evidence>
<comment type="caution">
    <text evidence="1">The sequence shown here is derived from an EMBL/GenBank/DDBJ whole genome shotgun (WGS) entry which is preliminary data.</text>
</comment>
<keyword evidence="2" id="KW-1185">Reference proteome</keyword>
<proteinExistence type="predicted"/>